<reference evidence="4" key="1">
    <citation type="submission" date="2017-09" db="EMBL/GenBank/DDBJ databases">
        <title>Depth-based differentiation of microbial function through sediment-hosted aquifers and enrichment of novel symbionts in the deep terrestrial subsurface.</title>
        <authorList>
            <person name="Probst A.J."/>
            <person name="Ladd B."/>
            <person name="Jarett J.K."/>
            <person name="Geller-Mcgrath D.E."/>
            <person name="Sieber C.M.K."/>
            <person name="Emerson J.B."/>
            <person name="Anantharaman K."/>
            <person name="Thomas B.C."/>
            <person name="Malmstrom R."/>
            <person name="Stieglmeier M."/>
            <person name="Klingl A."/>
            <person name="Woyke T."/>
            <person name="Ryan C.M."/>
            <person name="Banfield J.F."/>
        </authorList>
    </citation>
    <scope>NUCLEOTIDE SEQUENCE [LARGE SCALE GENOMIC DNA]</scope>
</reference>
<organism evidence="3 4">
    <name type="scientific">Candidatus Nealsonbacteria bacterium CG08_land_8_20_14_0_20_36_22</name>
    <dbReference type="NCBI Taxonomy" id="1974704"/>
    <lineage>
        <taxon>Bacteria</taxon>
        <taxon>Candidatus Nealsoniibacteriota</taxon>
    </lineage>
</organism>
<dbReference type="Gene3D" id="3.40.1350.10">
    <property type="match status" value="1"/>
</dbReference>
<dbReference type="SUPFAM" id="SSF52980">
    <property type="entry name" value="Restriction endonuclease-like"/>
    <property type="match status" value="1"/>
</dbReference>
<dbReference type="Pfam" id="PF02021">
    <property type="entry name" value="UPF0102"/>
    <property type="match status" value="1"/>
</dbReference>
<dbReference type="InterPro" id="IPR011335">
    <property type="entry name" value="Restrct_endonuc-II-like"/>
</dbReference>
<dbReference type="PANTHER" id="PTHR34039:SF1">
    <property type="entry name" value="UPF0102 PROTEIN YRAN"/>
    <property type="match status" value="1"/>
</dbReference>
<dbReference type="PANTHER" id="PTHR34039">
    <property type="entry name" value="UPF0102 PROTEIN YRAN"/>
    <property type="match status" value="1"/>
</dbReference>
<dbReference type="EMBL" id="PEYC01000004">
    <property type="protein sequence ID" value="PIS40364.1"/>
    <property type="molecule type" value="Genomic_DNA"/>
</dbReference>
<sequence>MFVNNKILGKIGEDIANDYLKKQGYKIIEQNCRNKYGEIDLICREKDVLVFVEVKTRIGEKFGLPEDAINKNKMHRLIRNAQAYIARKDLNMINYRIDAVCIVLQENNKLKRLNHYENINEN</sequence>
<dbReference type="InterPro" id="IPR003509">
    <property type="entry name" value="UPF0102_YraN-like"/>
</dbReference>
<name>A0A2H0YPD8_9BACT</name>
<comment type="similarity">
    <text evidence="1 2">Belongs to the UPF0102 family.</text>
</comment>
<comment type="caution">
    <text evidence="3">The sequence shown here is derived from an EMBL/GenBank/DDBJ whole genome shotgun (WGS) entry which is preliminary data.</text>
</comment>
<dbReference type="HAMAP" id="MF_00048">
    <property type="entry name" value="UPF0102"/>
    <property type="match status" value="1"/>
</dbReference>
<dbReference type="AlphaFoldDB" id="A0A2H0YPD8"/>
<dbReference type="NCBIfam" id="NF009150">
    <property type="entry name" value="PRK12497.1-3"/>
    <property type="match status" value="1"/>
</dbReference>
<protein>
    <recommendedName>
        <fullName evidence="2">UPF0102 protein COT32_00165</fullName>
    </recommendedName>
</protein>
<accession>A0A2H0YPD8</accession>
<dbReference type="InterPro" id="IPR011856">
    <property type="entry name" value="tRNA_endonuc-like_dom_sf"/>
</dbReference>
<evidence type="ECO:0000313" key="4">
    <source>
        <dbReference type="Proteomes" id="UP000231472"/>
    </source>
</evidence>
<dbReference type="NCBIfam" id="NF009154">
    <property type="entry name" value="PRK12497.3-3"/>
    <property type="match status" value="1"/>
</dbReference>
<proteinExistence type="inferred from homology"/>
<dbReference type="NCBIfam" id="TIGR00252">
    <property type="entry name" value="YraN family protein"/>
    <property type="match status" value="1"/>
</dbReference>
<evidence type="ECO:0000256" key="1">
    <source>
        <dbReference type="ARBA" id="ARBA00006738"/>
    </source>
</evidence>
<evidence type="ECO:0000256" key="2">
    <source>
        <dbReference type="HAMAP-Rule" id="MF_00048"/>
    </source>
</evidence>
<dbReference type="GO" id="GO:0003676">
    <property type="term" value="F:nucleic acid binding"/>
    <property type="evidence" value="ECO:0007669"/>
    <property type="project" value="InterPro"/>
</dbReference>
<dbReference type="Proteomes" id="UP000231472">
    <property type="component" value="Unassembled WGS sequence"/>
</dbReference>
<evidence type="ECO:0000313" key="3">
    <source>
        <dbReference type="EMBL" id="PIS40364.1"/>
    </source>
</evidence>
<gene>
    <name evidence="3" type="ORF">COT32_00165</name>
</gene>
<dbReference type="CDD" id="cd20736">
    <property type="entry name" value="PoNe_Nuclease"/>
    <property type="match status" value="1"/>
</dbReference>